<evidence type="ECO:0000259" key="3">
    <source>
        <dbReference type="Pfam" id="PF12697"/>
    </source>
</evidence>
<protein>
    <recommendedName>
        <fullName evidence="3">AB hydrolase-1 domain-containing protein</fullName>
    </recommendedName>
</protein>
<feature type="signal peptide" evidence="2">
    <location>
        <begin position="1"/>
        <end position="18"/>
    </location>
</feature>
<dbReference type="InterPro" id="IPR000073">
    <property type="entry name" value="AB_hydrolase_1"/>
</dbReference>
<dbReference type="PANTHER" id="PTHR43798:SF31">
    <property type="entry name" value="AB HYDROLASE SUPERFAMILY PROTEIN YCLE"/>
    <property type="match status" value="1"/>
</dbReference>
<dbReference type="PANTHER" id="PTHR43798">
    <property type="entry name" value="MONOACYLGLYCEROL LIPASE"/>
    <property type="match status" value="1"/>
</dbReference>
<dbReference type="OrthoDB" id="190201at2759"/>
<evidence type="ECO:0000313" key="4">
    <source>
        <dbReference type="EMBL" id="KIX96815.1"/>
    </source>
</evidence>
<dbReference type="VEuPathDB" id="FungiDB:Z520_07535"/>
<dbReference type="Gene3D" id="3.40.50.1820">
    <property type="entry name" value="alpha/beta hydrolase"/>
    <property type="match status" value="1"/>
</dbReference>
<name>A0A0D2H4R0_9EURO</name>
<sequence length="397" mass="43245">MAATFVIALLALSRTILASPVKASQRVHGSCKQFNIPVFVSADSMVYEHPNVESNIEARAWAIYQDAWSTPKAAQTVTQNTTTTGTFNIHAQLCIPNAPGAKKEILQIATHGAHYDSRYWDPELNRANQSYVEAVLKEGYSIFTYDRLGAGQSDHPDAYNVVQASLQLEILRQLTLMARNGTIYSLAAVAQPATAQFNSLANPTKIVHVGHSFGSFLTSALIAKYPSLTDGVIITGYFYGKYLGAPGMATWGLEYAATASPPFNRTSGYIVCQKSGIQNIFFGGNPQTAFTQEMLDYGDSLKQPVAVGELASAFRIIGLPGPDLKAPVLFFLAEFDFYICDGNCRGAYTLQALKNTYPNATVVEDYIQPNTGHAFTLHNNATAGYQVTFDFLERNGL</sequence>
<dbReference type="GeneID" id="27713281"/>
<dbReference type="EMBL" id="KN848076">
    <property type="protein sequence ID" value="KIX96815.1"/>
    <property type="molecule type" value="Genomic_DNA"/>
</dbReference>
<keyword evidence="1" id="KW-0378">Hydrolase</keyword>
<evidence type="ECO:0000313" key="5">
    <source>
        <dbReference type="Proteomes" id="UP000053411"/>
    </source>
</evidence>
<keyword evidence="2" id="KW-0732">Signal</keyword>
<evidence type="ECO:0000256" key="1">
    <source>
        <dbReference type="ARBA" id="ARBA00022801"/>
    </source>
</evidence>
<dbReference type="RefSeq" id="XP_016630938.1">
    <property type="nucleotide sequence ID" value="XM_016778032.1"/>
</dbReference>
<proteinExistence type="predicted"/>
<dbReference type="GO" id="GO:0016020">
    <property type="term" value="C:membrane"/>
    <property type="evidence" value="ECO:0007669"/>
    <property type="project" value="TreeGrafter"/>
</dbReference>
<organism evidence="4 5">
    <name type="scientific">Fonsecaea multimorphosa CBS 102226</name>
    <dbReference type="NCBI Taxonomy" id="1442371"/>
    <lineage>
        <taxon>Eukaryota</taxon>
        <taxon>Fungi</taxon>
        <taxon>Dikarya</taxon>
        <taxon>Ascomycota</taxon>
        <taxon>Pezizomycotina</taxon>
        <taxon>Eurotiomycetes</taxon>
        <taxon>Chaetothyriomycetidae</taxon>
        <taxon>Chaetothyriales</taxon>
        <taxon>Herpotrichiellaceae</taxon>
        <taxon>Fonsecaea</taxon>
    </lineage>
</organism>
<feature type="chain" id="PRO_5002243042" description="AB hydrolase-1 domain-containing protein" evidence="2">
    <location>
        <begin position="19"/>
        <end position="397"/>
    </location>
</feature>
<dbReference type="GO" id="GO:0016787">
    <property type="term" value="F:hydrolase activity"/>
    <property type="evidence" value="ECO:0007669"/>
    <property type="project" value="UniProtKB-KW"/>
</dbReference>
<dbReference type="STRING" id="1442371.A0A0D2H4R0"/>
<dbReference type="Proteomes" id="UP000053411">
    <property type="component" value="Unassembled WGS sequence"/>
</dbReference>
<dbReference type="Pfam" id="PF12697">
    <property type="entry name" value="Abhydrolase_6"/>
    <property type="match status" value="1"/>
</dbReference>
<evidence type="ECO:0000256" key="2">
    <source>
        <dbReference type="SAM" id="SignalP"/>
    </source>
</evidence>
<dbReference type="InterPro" id="IPR050266">
    <property type="entry name" value="AB_hydrolase_sf"/>
</dbReference>
<dbReference type="SUPFAM" id="SSF53474">
    <property type="entry name" value="alpha/beta-Hydrolases"/>
    <property type="match status" value="1"/>
</dbReference>
<dbReference type="AlphaFoldDB" id="A0A0D2H4R0"/>
<dbReference type="InterPro" id="IPR029058">
    <property type="entry name" value="AB_hydrolase_fold"/>
</dbReference>
<gene>
    <name evidence="4" type="ORF">Z520_07535</name>
</gene>
<accession>A0A0D2H4R0</accession>
<keyword evidence="5" id="KW-1185">Reference proteome</keyword>
<feature type="domain" description="AB hydrolase-1" evidence="3">
    <location>
        <begin position="111"/>
        <end position="379"/>
    </location>
</feature>
<reference evidence="4 5" key="1">
    <citation type="submission" date="2015-01" db="EMBL/GenBank/DDBJ databases">
        <title>The Genome Sequence of Fonsecaea multimorphosa CBS 102226.</title>
        <authorList>
            <consortium name="The Broad Institute Genomics Platform"/>
            <person name="Cuomo C."/>
            <person name="de Hoog S."/>
            <person name="Gorbushina A."/>
            <person name="Stielow B."/>
            <person name="Teixiera M."/>
            <person name="Abouelleil A."/>
            <person name="Chapman S.B."/>
            <person name="Priest M."/>
            <person name="Young S.K."/>
            <person name="Wortman J."/>
            <person name="Nusbaum C."/>
            <person name="Birren B."/>
        </authorList>
    </citation>
    <scope>NUCLEOTIDE SEQUENCE [LARGE SCALE GENOMIC DNA]</scope>
    <source>
        <strain evidence="4 5">CBS 102226</strain>
    </source>
</reference>